<keyword evidence="1" id="KW-0472">Membrane</keyword>
<feature type="transmembrane region" description="Helical" evidence="1">
    <location>
        <begin position="230"/>
        <end position="253"/>
    </location>
</feature>
<reference evidence="2" key="1">
    <citation type="submission" date="2020-05" db="EMBL/GenBank/DDBJ databases">
        <title>Phylogenomic resolution of chytrid fungi.</title>
        <authorList>
            <person name="Stajich J.E."/>
            <person name="Amses K."/>
            <person name="Simmons R."/>
            <person name="Seto K."/>
            <person name="Myers J."/>
            <person name="Bonds A."/>
            <person name="Quandt C.A."/>
            <person name="Barry K."/>
            <person name="Liu P."/>
            <person name="Grigoriev I."/>
            <person name="Longcore J.E."/>
            <person name="James T.Y."/>
        </authorList>
    </citation>
    <scope>NUCLEOTIDE SEQUENCE</scope>
    <source>
        <strain evidence="2">JEL0513</strain>
    </source>
</reference>
<gene>
    <name evidence="2" type="ORF">HK100_011296</name>
</gene>
<evidence type="ECO:0000256" key="1">
    <source>
        <dbReference type="SAM" id="Phobius"/>
    </source>
</evidence>
<evidence type="ECO:0000313" key="2">
    <source>
        <dbReference type="EMBL" id="KAJ3124283.1"/>
    </source>
</evidence>
<dbReference type="AlphaFoldDB" id="A0AAD5T411"/>
<accession>A0AAD5T411</accession>
<dbReference type="EMBL" id="JADGJH010000682">
    <property type="protein sequence ID" value="KAJ3124283.1"/>
    <property type="molecule type" value="Genomic_DNA"/>
</dbReference>
<evidence type="ECO:0000313" key="3">
    <source>
        <dbReference type="Proteomes" id="UP001211907"/>
    </source>
</evidence>
<keyword evidence="3" id="KW-1185">Reference proteome</keyword>
<dbReference type="Proteomes" id="UP001211907">
    <property type="component" value="Unassembled WGS sequence"/>
</dbReference>
<sequence>MTFCQTSQSSCQIQSDPWVNTFSSTTTEFNQTGTYYAINSVEFQVQIVVGQHFSSNLDKDVLVVDQVLYTCGTNAVTFTTASISSTQSLSCAGVGTLVVEPGYDPIPNVNIQQILYLGSQGIGGICYGAGSSCPVSSSTVTTTAQPAATDPTATVSSASYNIPVAVTTTTTPVPAAVVPSVISCITSASPAANLPSVVSSTGVHVAQGTAVTTVGNPYAAPISNTYRTNLYASGAFGSFDASFLFLLALPFFAF</sequence>
<proteinExistence type="predicted"/>
<comment type="caution">
    <text evidence="2">The sequence shown here is derived from an EMBL/GenBank/DDBJ whole genome shotgun (WGS) entry which is preliminary data.</text>
</comment>
<protein>
    <submittedName>
        <fullName evidence="2">Uncharacterized protein</fullName>
    </submittedName>
</protein>
<keyword evidence="1" id="KW-0812">Transmembrane</keyword>
<name>A0AAD5T411_9FUNG</name>
<organism evidence="2 3">
    <name type="scientific">Physocladia obscura</name>
    <dbReference type="NCBI Taxonomy" id="109957"/>
    <lineage>
        <taxon>Eukaryota</taxon>
        <taxon>Fungi</taxon>
        <taxon>Fungi incertae sedis</taxon>
        <taxon>Chytridiomycota</taxon>
        <taxon>Chytridiomycota incertae sedis</taxon>
        <taxon>Chytridiomycetes</taxon>
        <taxon>Chytridiales</taxon>
        <taxon>Chytriomycetaceae</taxon>
        <taxon>Physocladia</taxon>
    </lineage>
</organism>
<keyword evidence="1" id="KW-1133">Transmembrane helix</keyword>